<dbReference type="GO" id="GO:0016810">
    <property type="term" value="F:hydrolase activity, acting on carbon-nitrogen (but not peptide) bonds"/>
    <property type="evidence" value="ECO:0007669"/>
    <property type="project" value="InterPro"/>
</dbReference>
<dbReference type="SUPFAM" id="SSF51338">
    <property type="entry name" value="Composite domain of metallo-dependent hydrolases"/>
    <property type="match status" value="1"/>
</dbReference>
<dbReference type="InterPro" id="IPR032466">
    <property type="entry name" value="Metal_Hydrolase"/>
</dbReference>
<dbReference type="AlphaFoldDB" id="A0A383DEP5"/>
<dbReference type="InterPro" id="IPR050287">
    <property type="entry name" value="MTA/SAH_deaminase"/>
</dbReference>
<gene>
    <name evidence="3" type="ORF">METZ01_LOCUS495623</name>
</gene>
<evidence type="ECO:0000259" key="2">
    <source>
        <dbReference type="Pfam" id="PF01979"/>
    </source>
</evidence>
<dbReference type="PANTHER" id="PTHR43794">
    <property type="entry name" value="AMINOHYDROLASE SSNA-RELATED"/>
    <property type="match status" value="1"/>
</dbReference>
<feature type="domain" description="Amidohydrolase-related" evidence="2">
    <location>
        <begin position="8"/>
        <end position="127"/>
    </location>
</feature>
<dbReference type="Pfam" id="PF01979">
    <property type="entry name" value="Amidohydro_1"/>
    <property type="match status" value="1"/>
</dbReference>
<organism evidence="3">
    <name type="scientific">marine metagenome</name>
    <dbReference type="NCBI Taxonomy" id="408172"/>
    <lineage>
        <taxon>unclassified sequences</taxon>
        <taxon>metagenomes</taxon>
        <taxon>ecological metagenomes</taxon>
    </lineage>
</organism>
<accession>A0A383DEP5</accession>
<protein>
    <recommendedName>
        <fullName evidence="2">Amidohydrolase-related domain-containing protein</fullName>
    </recommendedName>
</protein>
<dbReference type="Gene3D" id="2.30.40.10">
    <property type="entry name" value="Urease, subunit C, domain 1"/>
    <property type="match status" value="1"/>
</dbReference>
<dbReference type="InterPro" id="IPR011059">
    <property type="entry name" value="Metal-dep_hydrolase_composite"/>
</dbReference>
<evidence type="ECO:0000256" key="1">
    <source>
        <dbReference type="ARBA" id="ARBA00022801"/>
    </source>
</evidence>
<dbReference type="InterPro" id="IPR006680">
    <property type="entry name" value="Amidohydro-rel"/>
</dbReference>
<dbReference type="EMBL" id="UINC01216577">
    <property type="protein sequence ID" value="SVE42769.1"/>
    <property type="molecule type" value="Genomic_DNA"/>
</dbReference>
<evidence type="ECO:0000313" key="3">
    <source>
        <dbReference type="EMBL" id="SVE42769.1"/>
    </source>
</evidence>
<proteinExistence type="predicted"/>
<dbReference type="SUPFAM" id="SSF51556">
    <property type="entry name" value="Metallo-dependent hydrolases"/>
    <property type="match status" value="1"/>
</dbReference>
<reference evidence="3" key="1">
    <citation type="submission" date="2018-05" db="EMBL/GenBank/DDBJ databases">
        <authorList>
            <person name="Lanie J.A."/>
            <person name="Ng W.-L."/>
            <person name="Kazmierczak K.M."/>
            <person name="Andrzejewski T.M."/>
            <person name="Davidsen T.M."/>
            <person name="Wayne K.J."/>
            <person name="Tettelin H."/>
            <person name="Glass J.I."/>
            <person name="Rusch D."/>
            <person name="Podicherti R."/>
            <person name="Tsui H.-C.T."/>
            <person name="Winkler M.E."/>
        </authorList>
    </citation>
    <scope>NUCLEOTIDE SEQUENCE</scope>
</reference>
<keyword evidence="1" id="KW-0378">Hydrolase</keyword>
<sequence>MKLAMPFPSIQKCVDAGVQISLGTDGPGSNADMDMFAVIRQTALIHKYQTVDPAMVSGDTALRMATQAGAKAVGMSDHGMLKVGAPADLILIDMNAPHLRPVHNIVANIVHCVKGSDVCDVMVNGNWLMRNRELKTLDEEQILYEAEKRAHKIVDRGKKQLRQYARD</sequence>
<dbReference type="PANTHER" id="PTHR43794:SF11">
    <property type="entry name" value="AMIDOHYDROLASE-RELATED DOMAIN-CONTAINING PROTEIN"/>
    <property type="match status" value="1"/>
</dbReference>
<name>A0A383DEP5_9ZZZZ</name>